<reference evidence="2" key="1">
    <citation type="submission" date="2020-05" db="EMBL/GenBank/DDBJ databases">
        <authorList>
            <person name="Chiriac C."/>
            <person name="Salcher M."/>
            <person name="Ghai R."/>
            <person name="Kavagutti S V."/>
        </authorList>
    </citation>
    <scope>NUCLEOTIDE SEQUENCE</scope>
</reference>
<feature type="region of interest" description="Disordered" evidence="1">
    <location>
        <begin position="1"/>
        <end position="25"/>
    </location>
</feature>
<proteinExistence type="predicted"/>
<feature type="compositionally biased region" description="Basic and acidic residues" evidence="1">
    <location>
        <begin position="1"/>
        <end position="23"/>
    </location>
</feature>
<evidence type="ECO:0000256" key="1">
    <source>
        <dbReference type="SAM" id="MobiDB-lite"/>
    </source>
</evidence>
<protein>
    <submittedName>
        <fullName evidence="2">Uncharacterized protein</fullName>
    </submittedName>
</protein>
<name>A0A6J7X7X0_9CAUD</name>
<dbReference type="EMBL" id="LR798317">
    <property type="protein sequence ID" value="CAB5223393.1"/>
    <property type="molecule type" value="Genomic_DNA"/>
</dbReference>
<organism evidence="2">
    <name type="scientific">uncultured Caudovirales phage</name>
    <dbReference type="NCBI Taxonomy" id="2100421"/>
    <lineage>
        <taxon>Viruses</taxon>
        <taxon>Duplodnaviria</taxon>
        <taxon>Heunggongvirae</taxon>
        <taxon>Uroviricota</taxon>
        <taxon>Caudoviricetes</taxon>
        <taxon>Peduoviridae</taxon>
        <taxon>Maltschvirus</taxon>
        <taxon>Maltschvirus maltsch</taxon>
    </lineage>
</organism>
<gene>
    <name evidence="2" type="ORF">UFOVP380_48</name>
</gene>
<sequence>MDTYTDEKPFPQTEEPPKEEPVVAEKVNVDVNYPFLELD</sequence>
<accession>A0A6J7X7X0</accession>
<evidence type="ECO:0000313" key="2">
    <source>
        <dbReference type="EMBL" id="CAB5223393.1"/>
    </source>
</evidence>